<keyword evidence="4" id="KW-1185">Reference proteome</keyword>
<evidence type="ECO:0000313" key="3">
    <source>
        <dbReference type="EMBL" id="EXJ73470.1"/>
    </source>
</evidence>
<feature type="compositionally biased region" description="Low complexity" evidence="1">
    <location>
        <begin position="135"/>
        <end position="152"/>
    </location>
</feature>
<gene>
    <name evidence="3" type="ORF">A1O5_03231</name>
</gene>
<dbReference type="EMBL" id="AMGX01000004">
    <property type="protein sequence ID" value="EXJ73470.1"/>
    <property type="molecule type" value="Genomic_DNA"/>
</dbReference>
<keyword evidence="2" id="KW-0472">Membrane</keyword>
<name>W9X819_9EURO</name>
<dbReference type="STRING" id="1182543.W9X819"/>
<feature type="region of interest" description="Disordered" evidence="1">
    <location>
        <begin position="90"/>
        <end position="123"/>
    </location>
</feature>
<dbReference type="Proteomes" id="UP000019471">
    <property type="component" value="Unassembled WGS sequence"/>
</dbReference>
<keyword evidence="2" id="KW-1133">Transmembrane helix</keyword>
<dbReference type="OrthoDB" id="5421765at2759"/>
<feature type="compositionally biased region" description="Low complexity" evidence="1">
    <location>
        <begin position="113"/>
        <end position="123"/>
    </location>
</feature>
<evidence type="ECO:0000256" key="1">
    <source>
        <dbReference type="SAM" id="MobiDB-lite"/>
    </source>
</evidence>
<feature type="compositionally biased region" description="Polar residues" evidence="1">
    <location>
        <begin position="90"/>
        <end position="112"/>
    </location>
</feature>
<dbReference type="RefSeq" id="XP_007742033.1">
    <property type="nucleotide sequence ID" value="XM_007743843.1"/>
</dbReference>
<dbReference type="HOGENOM" id="CLU_042429_0_0_1"/>
<keyword evidence="2" id="KW-0812">Transmembrane</keyword>
<organism evidence="3 4">
    <name type="scientific">Cladophialophora psammophila CBS 110553</name>
    <dbReference type="NCBI Taxonomy" id="1182543"/>
    <lineage>
        <taxon>Eukaryota</taxon>
        <taxon>Fungi</taxon>
        <taxon>Dikarya</taxon>
        <taxon>Ascomycota</taxon>
        <taxon>Pezizomycotina</taxon>
        <taxon>Eurotiomycetes</taxon>
        <taxon>Chaetothyriomycetidae</taxon>
        <taxon>Chaetothyriales</taxon>
        <taxon>Herpotrichiellaceae</taxon>
        <taxon>Cladophialophora</taxon>
    </lineage>
</organism>
<protein>
    <submittedName>
        <fullName evidence="3">Uncharacterized protein</fullName>
    </submittedName>
</protein>
<dbReference type="eggNOG" id="ENOG502SVX1">
    <property type="taxonomic scope" value="Eukaryota"/>
</dbReference>
<evidence type="ECO:0000256" key="2">
    <source>
        <dbReference type="SAM" id="Phobius"/>
    </source>
</evidence>
<feature type="region of interest" description="Disordered" evidence="1">
    <location>
        <begin position="135"/>
        <end position="158"/>
    </location>
</feature>
<accession>W9X819</accession>
<comment type="caution">
    <text evidence="3">The sequence shown here is derived from an EMBL/GenBank/DDBJ whole genome shotgun (WGS) entry which is preliminary data.</text>
</comment>
<proteinExistence type="predicted"/>
<reference evidence="3 4" key="1">
    <citation type="submission" date="2013-03" db="EMBL/GenBank/DDBJ databases">
        <title>The Genome Sequence of Cladophialophora psammophila CBS 110553.</title>
        <authorList>
            <consortium name="The Broad Institute Genomics Platform"/>
            <person name="Cuomo C."/>
            <person name="de Hoog S."/>
            <person name="Gorbushina A."/>
            <person name="Walker B."/>
            <person name="Young S.K."/>
            <person name="Zeng Q."/>
            <person name="Gargeya S."/>
            <person name="Fitzgerald M."/>
            <person name="Haas B."/>
            <person name="Abouelleil A."/>
            <person name="Allen A.W."/>
            <person name="Alvarado L."/>
            <person name="Arachchi H.M."/>
            <person name="Berlin A.M."/>
            <person name="Chapman S.B."/>
            <person name="Gainer-Dewar J."/>
            <person name="Goldberg J."/>
            <person name="Griggs A."/>
            <person name="Gujja S."/>
            <person name="Hansen M."/>
            <person name="Howarth C."/>
            <person name="Imamovic A."/>
            <person name="Ireland A."/>
            <person name="Larimer J."/>
            <person name="McCowan C."/>
            <person name="Murphy C."/>
            <person name="Pearson M."/>
            <person name="Poon T.W."/>
            <person name="Priest M."/>
            <person name="Roberts A."/>
            <person name="Saif S."/>
            <person name="Shea T."/>
            <person name="Sisk P."/>
            <person name="Sykes S."/>
            <person name="Wortman J."/>
            <person name="Nusbaum C."/>
            <person name="Birren B."/>
        </authorList>
    </citation>
    <scope>NUCLEOTIDE SEQUENCE [LARGE SCALE GENOMIC DNA]</scope>
    <source>
        <strain evidence="3 4">CBS 110553</strain>
    </source>
</reference>
<dbReference type="GeneID" id="19187960"/>
<feature type="transmembrane region" description="Helical" evidence="2">
    <location>
        <begin position="168"/>
        <end position="191"/>
    </location>
</feature>
<dbReference type="AlphaFoldDB" id="W9X819"/>
<sequence>MAAITFTAPVSVPANVALVAGATVSGSISLPTTTSLVTWTALSAYYGSSPPGTVTFTAIFSIAAPLESRIITGNGDFTIYPNPGSPATVSAAFTGTPPNASLTGPTKSISQQPSASPTPSLSSLSLSTSPASFATSLGSSSSATSPVSAQPTQTKSPIVSKGYSTADLAGAAVGCGIGGALLVGVAAFLMYRRRNRRNLGTSRRSEKGGSDPVGSNEDVVVAETRAWERHLPQSESDQAVRSMASRTLDQIEMHVENFYQDATNVSISRAAESEMRNLDSSHLPDSVSNLIRTSRRPTCLIKHCIANLILSRIDFEKGSGDSFLPGSMIALEPSSTAPEKQGFAQAFAHWRVISAYIRREPERDEAYRVERDRRITAAATKLCIAFEPWARSAENARFQSIVGIMQRASDLGIMLFSQPASFQWQWEAGNRGGATKNRPGQVAVLPGLYKMTDEEVHQLASPIHLIEPRLGWHDKF</sequence>
<evidence type="ECO:0000313" key="4">
    <source>
        <dbReference type="Proteomes" id="UP000019471"/>
    </source>
</evidence>